<dbReference type="AlphaFoldDB" id="H1Z1R4"/>
<dbReference type="PANTHER" id="PTHR33258:SF1">
    <property type="entry name" value="TRANSPOSASE INSL FOR INSERTION SEQUENCE ELEMENT IS186A-RELATED"/>
    <property type="match status" value="1"/>
</dbReference>
<dbReference type="InterPro" id="IPR012337">
    <property type="entry name" value="RNaseH-like_sf"/>
</dbReference>
<evidence type="ECO:0000256" key="2">
    <source>
        <dbReference type="ARBA" id="ARBA00022578"/>
    </source>
</evidence>
<dbReference type="PANTHER" id="PTHR33258">
    <property type="entry name" value="TRANSPOSASE INSL FOR INSERTION SEQUENCE ELEMENT IS186A-RELATED"/>
    <property type="match status" value="1"/>
</dbReference>
<dbReference type="HOGENOM" id="CLU_042765_2_0_2"/>
<keyword evidence="2" id="KW-0815">Transposition</keyword>
<keyword evidence="4" id="KW-0233">DNA recombination</keyword>
<dbReference type="GO" id="GO:0004803">
    <property type="term" value="F:transposase activity"/>
    <property type="evidence" value="ECO:0007669"/>
    <property type="project" value="InterPro"/>
</dbReference>
<dbReference type="SUPFAM" id="SSF53098">
    <property type="entry name" value="Ribonuclease H-like"/>
    <property type="match status" value="1"/>
</dbReference>
<sequence>MNHQQKDDNNSLRNWQEKLLPPEVIMEKARSNGFIKRMRKLDPTYLLYVLIFGISSHCKPTLEEIHRDYQDLGGKSAGTKEIRYQSFHNRFDSNMALFLRAMLDHYINITFADSPARLKGPVGILKDILIQDSSIVRLSKKLAEEFPPARSRSEAAGLKIHAVYSAVSHSLKSFEITDEKTHDYKKIRIDGNIKDVLFLFDLGYYSHYVLANINERGGFFVSRVKNSAKPKLKEIVSESKIFDSIFEKGMNLGDFLEKVPKSDEIELICTFTGRDKEKPWGKKRINADFRVVCFWDENDKIWHNYVTNLPGDAYKKDEIYQLYRYRWIIELLFKEMKSDYDLGKFLLAREPLALIHVYSMLIRLVLSRNLYKKMVASLDEDEKPRYGPLLWSKVFAEKAHEFLSIIDQSIFGKESVGERWKKLEDSLRRLACSRHKGYDRISLKYVGF</sequence>
<comment type="similarity">
    <text evidence="1">Belongs to the transposase 11 family.</text>
</comment>
<organism evidence="6 7">
    <name type="scientific">Methanoplanus limicola DSM 2279</name>
    <dbReference type="NCBI Taxonomy" id="937775"/>
    <lineage>
        <taxon>Archaea</taxon>
        <taxon>Methanobacteriati</taxon>
        <taxon>Methanobacteriota</taxon>
        <taxon>Stenosarchaea group</taxon>
        <taxon>Methanomicrobia</taxon>
        <taxon>Methanomicrobiales</taxon>
        <taxon>Methanomicrobiaceae</taxon>
        <taxon>Methanoplanus</taxon>
    </lineage>
</organism>
<feature type="domain" description="Transposase IS4-like" evidence="5">
    <location>
        <begin position="126"/>
        <end position="348"/>
    </location>
</feature>
<evidence type="ECO:0000256" key="4">
    <source>
        <dbReference type="ARBA" id="ARBA00023172"/>
    </source>
</evidence>
<evidence type="ECO:0000256" key="1">
    <source>
        <dbReference type="ARBA" id="ARBA00010075"/>
    </source>
</evidence>
<evidence type="ECO:0000313" key="6">
    <source>
        <dbReference type="EMBL" id="EHQ34590.1"/>
    </source>
</evidence>
<dbReference type="NCBIfam" id="NF033592">
    <property type="entry name" value="transpos_IS4_1"/>
    <property type="match status" value="1"/>
</dbReference>
<evidence type="ECO:0000256" key="3">
    <source>
        <dbReference type="ARBA" id="ARBA00023125"/>
    </source>
</evidence>
<dbReference type="Proteomes" id="UP000005741">
    <property type="component" value="Chromosome"/>
</dbReference>
<dbReference type="GO" id="GO:0006313">
    <property type="term" value="P:DNA transposition"/>
    <property type="evidence" value="ECO:0007669"/>
    <property type="project" value="InterPro"/>
</dbReference>
<keyword evidence="7" id="KW-1185">Reference proteome</keyword>
<dbReference type="STRING" id="937775.Metlim_0451"/>
<dbReference type="InterPro" id="IPR047952">
    <property type="entry name" value="Transpos_IS4"/>
</dbReference>
<evidence type="ECO:0000313" key="7">
    <source>
        <dbReference type="Proteomes" id="UP000005741"/>
    </source>
</evidence>
<proteinExistence type="inferred from homology"/>
<gene>
    <name evidence="6" type="ORF">Metlim_0451</name>
</gene>
<reference evidence="6 7" key="1">
    <citation type="submission" date="2011-10" db="EMBL/GenBank/DDBJ databases">
        <title>The Improved High-Quality Draft genome of Methanoplanus limicola DSM 2279.</title>
        <authorList>
            <consortium name="US DOE Joint Genome Institute (JGI-PGF)"/>
            <person name="Lucas S."/>
            <person name="Copeland A."/>
            <person name="Lapidus A."/>
            <person name="Glavina del Rio T."/>
            <person name="Dalin E."/>
            <person name="Tice H."/>
            <person name="Bruce D."/>
            <person name="Goodwin L."/>
            <person name="Pitluck S."/>
            <person name="Peters L."/>
            <person name="Mikhailova N."/>
            <person name="Lu M."/>
            <person name="Kyrpides N."/>
            <person name="Mavromatis K."/>
            <person name="Ivanova N."/>
            <person name="Markowitz V."/>
            <person name="Cheng J.-F."/>
            <person name="Hugenholtz P."/>
            <person name="Woyke T."/>
            <person name="Wu D."/>
            <person name="Wirth R."/>
            <person name="Brambilla E.-M."/>
            <person name="Klenk H.-P."/>
            <person name="Eisen J.A."/>
        </authorList>
    </citation>
    <scope>NUCLEOTIDE SEQUENCE [LARGE SCALE GENOMIC DNA]</scope>
    <source>
        <strain evidence="6 7">DSM 2279</strain>
    </source>
</reference>
<keyword evidence="3" id="KW-0238">DNA-binding</keyword>
<name>H1Z1R4_9EURY</name>
<dbReference type="RefSeq" id="WP_004076236.1">
    <property type="nucleotide sequence ID" value="NZ_CM001436.1"/>
</dbReference>
<dbReference type="InParanoid" id="H1Z1R4"/>
<dbReference type="OrthoDB" id="132076at2157"/>
<dbReference type="InterPro" id="IPR002559">
    <property type="entry name" value="Transposase_11"/>
</dbReference>
<protein>
    <submittedName>
        <fullName evidence="6">Transposase IS4 family protein</fullName>
    </submittedName>
</protein>
<dbReference type="GO" id="GO:0003677">
    <property type="term" value="F:DNA binding"/>
    <property type="evidence" value="ECO:0007669"/>
    <property type="project" value="UniProtKB-KW"/>
</dbReference>
<dbReference type="Pfam" id="PF01609">
    <property type="entry name" value="DDE_Tnp_1"/>
    <property type="match status" value="1"/>
</dbReference>
<accession>H1Z1R4</accession>
<dbReference type="EMBL" id="CM001436">
    <property type="protein sequence ID" value="EHQ34590.1"/>
    <property type="molecule type" value="Genomic_DNA"/>
</dbReference>
<evidence type="ECO:0000259" key="5">
    <source>
        <dbReference type="Pfam" id="PF01609"/>
    </source>
</evidence>